<evidence type="ECO:0000313" key="4">
    <source>
        <dbReference type="Proteomes" id="UP000324748"/>
    </source>
</evidence>
<organism evidence="3 4">
    <name type="scientific">Puccinia graminis f. sp. tritici</name>
    <dbReference type="NCBI Taxonomy" id="56615"/>
    <lineage>
        <taxon>Eukaryota</taxon>
        <taxon>Fungi</taxon>
        <taxon>Dikarya</taxon>
        <taxon>Basidiomycota</taxon>
        <taxon>Pucciniomycotina</taxon>
        <taxon>Pucciniomycetes</taxon>
        <taxon>Pucciniales</taxon>
        <taxon>Pucciniaceae</taxon>
        <taxon>Puccinia</taxon>
    </lineage>
</organism>
<reference evidence="3 4" key="1">
    <citation type="submission" date="2019-05" db="EMBL/GenBank/DDBJ databases">
        <title>Emergence of the Ug99 lineage of the wheat stem rust pathogen through somatic hybridization.</title>
        <authorList>
            <person name="Li F."/>
            <person name="Upadhyaya N.M."/>
            <person name="Sperschneider J."/>
            <person name="Matny O."/>
            <person name="Nguyen-Phuc H."/>
            <person name="Mago R."/>
            <person name="Raley C."/>
            <person name="Miller M.E."/>
            <person name="Silverstein K.A.T."/>
            <person name="Henningsen E."/>
            <person name="Hirsch C.D."/>
            <person name="Visser B."/>
            <person name="Pretorius Z.A."/>
            <person name="Steffenson B.J."/>
            <person name="Schwessinger B."/>
            <person name="Dodds P.N."/>
            <person name="Figueroa M."/>
        </authorList>
    </citation>
    <scope>NUCLEOTIDE SEQUENCE [LARGE SCALE GENOMIC DNA]</scope>
    <source>
        <strain evidence="3">21-0</strain>
    </source>
</reference>
<feature type="signal peptide" evidence="2">
    <location>
        <begin position="1"/>
        <end position="20"/>
    </location>
</feature>
<dbReference type="Proteomes" id="UP000324748">
    <property type="component" value="Unassembled WGS sequence"/>
</dbReference>
<sequence length="180" mass="19252">MLLSPILYIISSALIMSTFAAITRVGQGVEGAGLHGADSDAFRLSSAGQEGHHPELAGSIPFNREEILGDSPAQQVKPADTLDPEHLVDPSSTSSLRNIEQESTTPQEAPEADAANGIAQRGKASPNWRDHVVYIANAGAMGLATSQLAFRWAPAAMLEEQGILSTLVTVLVLRFHYWKH</sequence>
<gene>
    <name evidence="3" type="ORF">PGT21_009518</name>
</gene>
<evidence type="ECO:0000256" key="1">
    <source>
        <dbReference type="SAM" id="MobiDB-lite"/>
    </source>
</evidence>
<dbReference type="AlphaFoldDB" id="A0A5B0QUC5"/>
<comment type="caution">
    <text evidence="3">The sequence shown here is derived from an EMBL/GenBank/DDBJ whole genome shotgun (WGS) entry which is preliminary data.</text>
</comment>
<protein>
    <submittedName>
        <fullName evidence="3">Uncharacterized protein</fullName>
    </submittedName>
</protein>
<evidence type="ECO:0000313" key="3">
    <source>
        <dbReference type="EMBL" id="KAA1116324.1"/>
    </source>
</evidence>
<proteinExistence type="predicted"/>
<name>A0A5B0QUC5_PUCGR</name>
<dbReference type="EMBL" id="VSWC01000003">
    <property type="protein sequence ID" value="KAA1116324.1"/>
    <property type="molecule type" value="Genomic_DNA"/>
</dbReference>
<dbReference type="OrthoDB" id="2511401at2759"/>
<feature type="chain" id="PRO_5022939820" evidence="2">
    <location>
        <begin position="21"/>
        <end position="180"/>
    </location>
</feature>
<keyword evidence="4" id="KW-1185">Reference proteome</keyword>
<evidence type="ECO:0000256" key="2">
    <source>
        <dbReference type="SAM" id="SignalP"/>
    </source>
</evidence>
<feature type="compositionally biased region" description="Polar residues" evidence="1">
    <location>
        <begin position="90"/>
        <end position="107"/>
    </location>
</feature>
<keyword evidence="2" id="KW-0732">Signal</keyword>
<feature type="region of interest" description="Disordered" evidence="1">
    <location>
        <begin position="71"/>
        <end position="123"/>
    </location>
</feature>
<accession>A0A5B0QUC5</accession>